<protein>
    <submittedName>
        <fullName evidence="2">Uncharacterized protein</fullName>
    </submittedName>
</protein>
<dbReference type="Proteomes" id="UP000233551">
    <property type="component" value="Unassembled WGS sequence"/>
</dbReference>
<sequence length="158" mass="17193">MKGSQEERVRVRDLLHPNGEQECHTPTAEGQKVNAPASLPGMRTQGRDGPRHRTSGHAPTASAAGRKSFTRYGFTLYSISQVVHLLKKLDTCTTIVSSKTTDEAIGTANELLWKGFGKYNLCRNNPRAHPRLSARAVRNSASKCLSSMTPPMSSVAGF</sequence>
<gene>
    <name evidence="2" type="ORF">CRG98_034773</name>
</gene>
<keyword evidence="3" id="KW-1185">Reference proteome</keyword>
<dbReference type="AlphaFoldDB" id="A0A2I0ILD3"/>
<evidence type="ECO:0000313" key="3">
    <source>
        <dbReference type="Proteomes" id="UP000233551"/>
    </source>
</evidence>
<proteinExistence type="predicted"/>
<reference evidence="2 3" key="1">
    <citation type="submission" date="2017-11" db="EMBL/GenBank/DDBJ databases">
        <title>De-novo sequencing of pomegranate (Punica granatum L.) genome.</title>
        <authorList>
            <person name="Akparov Z."/>
            <person name="Amiraslanov A."/>
            <person name="Hajiyeva S."/>
            <person name="Abbasov M."/>
            <person name="Kaur K."/>
            <person name="Hamwieh A."/>
            <person name="Solovyev V."/>
            <person name="Salamov A."/>
            <person name="Braich B."/>
            <person name="Kosarev P."/>
            <person name="Mahmoud A."/>
            <person name="Hajiyev E."/>
            <person name="Babayeva S."/>
            <person name="Izzatullayeva V."/>
            <person name="Mammadov A."/>
            <person name="Mammadov A."/>
            <person name="Sharifova S."/>
            <person name="Ojaghi J."/>
            <person name="Eynullazada K."/>
            <person name="Bayramov B."/>
            <person name="Abdulazimova A."/>
            <person name="Shahmuradov I."/>
        </authorList>
    </citation>
    <scope>NUCLEOTIDE SEQUENCE [LARGE SCALE GENOMIC DNA]</scope>
    <source>
        <strain evidence="3">cv. AG2017</strain>
        <tissue evidence="2">Leaf</tissue>
    </source>
</reference>
<organism evidence="2 3">
    <name type="scientific">Punica granatum</name>
    <name type="common">Pomegranate</name>
    <dbReference type="NCBI Taxonomy" id="22663"/>
    <lineage>
        <taxon>Eukaryota</taxon>
        <taxon>Viridiplantae</taxon>
        <taxon>Streptophyta</taxon>
        <taxon>Embryophyta</taxon>
        <taxon>Tracheophyta</taxon>
        <taxon>Spermatophyta</taxon>
        <taxon>Magnoliopsida</taxon>
        <taxon>eudicotyledons</taxon>
        <taxon>Gunneridae</taxon>
        <taxon>Pentapetalae</taxon>
        <taxon>rosids</taxon>
        <taxon>malvids</taxon>
        <taxon>Myrtales</taxon>
        <taxon>Lythraceae</taxon>
        <taxon>Punica</taxon>
    </lineage>
</organism>
<evidence type="ECO:0000313" key="2">
    <source>
        <dbReference type="EMBL" id="PKI44825.1"/>
    </source>
</evidence>
<feature type="compositionally biased region" description="Basic and acidic residues" evidence="1">
    <location>
        <begin position="1"/>
        <end position="23"/>
    </location>
</feature>
<evidence type="ECO:0000256" key="1">
    <source>
        <dbReference type="SAM" id="MobiDB-lite"/>
    </source>
</evidence>
<comment type="caution">
    <text evidence="2">The sequence shown here is derived from an EMBL/GenBank/DDBJ whole genome shotgun (WGS) entry which is preliminary data.</text>
</comment>
<accession>A0A2I0ILD3</accession>
<dbReference type="EMBL" id="PGOL01002823">
    <property type="protein sequence ID" value="PKI44825.1"/>
    <property type="molecule type" value="Genomic_DNA"/>
</dbReference>
<name>A0A2I0ILD3_PUNGR</name>
<feature type="region of interest" description="Disordered" evidence="1">
    <location>
        <begin position="1"/>
        <end position="64"/>
    </location>
</feature>